<evidence type="ECO:0000256" key="1">
    <source>
        <dbReference type="ARBA" id="ARBA00004613"/>
    </source>
</evidence>
<evidence type="ECO:0000256" key="5">
    <source>
        <dbReference type="ARBA" id="ARBA00022729"/>
    </source>
</evidence>
<gene>
    <name evidence="7" type="ORF">C5167_041149</name>
</gene>
<accession>A0A4Y7IH37</accession>
<comment type="subcellular location">
    <subcellularLocation>
        <location evidence="1 6">Secreted</location>
    </subcellularLocation>
</comment>
<comment type="similarity">
    <text evidence="2 6">Belongs to the plant self-incompatibility (S1) protein family.</text>
</comment>
<protein>
    <recommendedName>
        <fullName evidence="6">S-protein homolog</fullName>
    </recommendedName>
</protein>
<dbReference type="Proteomes" id="UP000316621">
    <property type="component" value="Chromosome 1"/>
</dbReference>
<dbReference type="GO" id="GO:0060320">
    <property type="term" value="P:rejection of self pollen"/>
    <property type="evidence" value="ECO:0007669"/>
    <property type="project" value="UniProtKB-KW"/>
</dbReference>
<evidence type="ECO:0000256" key="2">
    <source>
        <dbReference type="ARBA" id="ARBA00005581"/>
    </source>
</evidence>
<feature type="signal peptide" evidence="6">
    <location>
        <begin position="1"/>
        <end position="31"/>
    </location>
</feature>
<reference evidence="7 8" key="1">
    <citation type="journal article" date="2018" name="Science">
        <title>The opium poppy genome and morphinan production.</title>
        <authorList>
            <person name="Guo L."/>
            <person name="Winzer T."/>
            <person name="Yang X."/>
            <person name="Li Y."/>
            <person name="Ning Z."/>
            <person name="He Z."/>
            <person name="Teodor R."/>
            <person name="Lu Y."/>
            <person name="Bowser T.A."/>
            <person name="Graham I.A."/>
            <person name="Ye K."/>
        </authorList>
    </citation>
    <scope>NUCLEOTIDE SEQUENCE [LARGE SCALE GENOMIC DNA]</scope>
    <source>
        <strain evidence="8">cv. HN1</strain>
        <tissue evidence="7">Leaves</tissue>
    </source>
</reference>
<evidence type="ECO:0000256" key="6">
    <source>
        <dbReference type="RuleBase" id="RU367044"/>
    </source>
</evidence>
<dbReference type="PANTHER" id="PTHR31232:SF43">
    <property type="entry name" value="S-PROTEIN HOMOLOG 29-RELATED"/>
    <property type="match status" value="1"/>
</dbReference>
<dbReference type="OMA" id="CKWSIAR"/>
<name>A0A4Y7IH37_PAPSO</name>
<evidence type="ECO:0000256" key="4">
    <source>
        <dbReference type="ARBA" id="ARBA00022525"/>
    </source>
</evidence>
<keyword evidence="8" id="KW-1185">Reference proteome</keyword>
<keyword evidence="3 6" id="KW-0713">Self-incompatibility</keyword>
<keyword evidence="5 6" id="KW-0732">Signal</keyword>
<dbReference type="GO" id="GO:0005576">
    <property type="term" value="C:extracellular region"/>
    <property type="evidence" value="ECO:0007669"/>
    <property type="project" value="UniProtKB-SubCell"/>
</dbReference>
<dbReference type="EMBL" id="CM010715">
    <property type="protein sequence ID" value="RZC48194.1"/>
    <property type="molecule type" value="Genomic_DNA"/>
</dbReference>
<evidence type="ECO:0000313" key="7">
    <source>
        <dbReference type="EMBL" id="RZC48194.1"/>
    </source>
</evidence>
<dbReference type="AlphaFoldDB" id="A0A4Y7IH37"/>
<dbReference type="OrthoDB" id="1904574at2759"/>
<proteinExistence type="inferred from homology"/>
<feature type="chain" id="PRO_5025096841" description="S-protein homolog" evidence="6">
    <location>
        <begin position="32"/>
        <end position="152"/>
    </location>
</feature>
<evidence type="ECO:0000313" key="8">
    <source>
        <dbReference type="Proteomes" id="UP000316621"/>
    </source>
</evidence>
<dbReference type="Pfam" id="PF05938">
    <property type="entry name" value="Self-incomp_S1"/>
    <property type="match status" value="1"/>
</dbReference>
<sequence length="152" mass="17585">MSKSFFGFGSLSAIFFTLLALSLFVAKSVVGEGIHINKKTVTVTNDIDPGIALTIHCWSSDDDFGFHTLYYRQNFLWRFKVNLFRSTKFVCDSSWYDPNEKRNHAMRFTAYKAARDWRIHCKNDCKWSIARDGGYYGGGTDEFPQEKIFSYP</sequence>
<dbReference type="Gramene" id="RZC48194">
    <property type="protein sequence ID" value="RZC48194"/>
    <property type="gene ID" value="C5167_041149"/>
</dbReference>
<dbReference type="PANTHER" id="PTHR31232">
    <property type="match status" value="1"/>
</dbReference>
<organism evidence="7 8">
    <name type="scientific">Papaver somniferum</name>
    <name type="common">Opium poppy</name>
    <dbReference type="NCBI Taxonomy" id="3469"/>
    <lineage>
        <taxon>Eukaryota</taxon>
        <taxon>Viridiplantae</taxon>
        <taxon>Streptophyta</taxon>
        <taxon>Embryophyta</taxon>
        <taxon>Tracheophyta</taxon>
        <taxon>Spermatophyta</taxon>
        <taxon>Magnoliopsida</taxon>
        <taxon>Ranunculales</taxon>
        <taxon>Papaveraceae</taxon>
        <taxon>Papaveroideae</taxon>
        <taxon>Papaver</taxon>
    </lineage>
</organism>
<dbReference type="InterPro" id="IPR010264">
    <property type="entry name" value="Self-incomp_S1"/>
</dbReference>
<evidence type="ECO:0000256" key="3">
    <source>
        <dbReference type="ARBA" id="ARBA00022471"/>
    </source>
</evidence>
<keyword evidence="4 6" id="KW-0964">Secreted</keyword>